<dbReference type="KEGG" id="ptan:CRYO30217_00482"/>
<dbReference type="PANTHER" id="PTHR30535">
    <property type="entry name" value="VITAMIN B12-BINDING PROTEIN"/>
    <property type="match status" value="1"/>
</dbReference>
<dbReference type="InterPro" id="IPR002491">
    <property type="entry name" value="ABC_transptr_periplasmic_BD"/>
</dbReference>
<dbReference type="SUPFAM" id="SSF53807">
    <property type="entry name" value="Helical backbone' metal receptor"/>
    <property type="match status" value="1"/>
</dbReference>
<accession>A0A916JKW6</accession>
<gene>
    <name evidence="2" type="ORF">CRYO30217_00482</name>
</gene>
<dbReference type="AlphaFoldDB" id="A0A916JKW6"/>
<protein>
    <recommendedName>
        <fullName evidence="1">Fe/B12 periplasmic-binding domain-containing protein</fullName>
    </recommendedName>
</protein>
<sequence>MSESKESPDGANFPQEPVKVAYSKTFEIDTLDGFQVLRIKDPQTGDSRDYTLVPKGMDAPENRAVIFTPVRDLSLFSVSFVGYLDALNALDKVKYIENINYIYNPAIIELYEKGSVMESGLYGQWNMEKLILNSPELMMINDFPESSNELNKLLKAGIKVLPIMEWQEQDPLARAEWIKVFGALLDQEEEAQFIFDQIEKDYHKASDEISPDTSGIQVLFSSMYQGVWYMPGGNSYLANLLRDAKGTYAWEHTIETGSLSLSFEEVILTSLKNDVWINPDANSLSELYARDGRYQKFVEELSGGVYQNNKRVNANGGNDYWESGVVRPDLILKDYAKMLYPDAKKGVELFYFQKLN</sequence>
<keyword evidence="3" id="KW-1185">Reference proteome</keyword>
<dbReference type="PROSITE" id="PS50983">
    <property type="entry name" value="FE_B12_PBP"/>
    <property type="match status" value="1"/>
</dbReference>
<dbReference type="GO" id="GO:0071281">
    <property type="term" value="P:cellular response to iron ion"/>
    <property type="evidence" value="ECO:0007669"/>
    <property type="project" value="TreeGrafter"/>
</dbReference>
<feature type="domain" description="Fe/B12 periplasmic-binding" evidence="1">
    <location>
        <begin position="72"/>
        <end position="343"/>
    </location>
</feature>
<dbReference type="InterPro" id="IPR050902">
    <property type="entry name" value="ABC_Transporter_SBP"/>
</dbReference>
<dbReference type="RefSeq" id="WP_258540714.1">
    <property type="nucleotide sequence ID" value="NZ_OU015584.1"/>
</dbReference>
<evidence type="ECO:0000313" key="3">
    <source>
        <dbReference type="Proteomes" id="UP000683507"/>
    </source>
</evidence>
<organism evidence="2 3">
    <name type="scientific">Parvicella tangerina</name>
    <dbReference type="NCBI Taxonomy" id="2829795"/>
    <lineage>
        <taxon>Bacteria</taxon>
        <taxon>Pseudomonadati</taxon>
        <taxon>Bacteroidota</taxon>
        <taxon>Flavobacteriia</taxon>
        <taxon>Flavobacteriales</taxon>
        <taxon>Parvicellaceae</taxon>
        <taxon>Parvicella</taxon>
    </lineage>
</organism>
<dbReference type="Gene3D" id="3.40.50.1980">
    <property type="entry name" value="Nitrogenase molybdenum iron protein domain"/>
    <property type="match status" value="2"/>
</dbReference>
<dbReference type="EMBL" id="OU015584">
    <property type="protein sequence ID" value="CAG5077787.1"/>
    <property type="molecule type" value="Genomic_DNA"/>
</dbReference>
<dbReference type="Pfam" id="PF01497">
    <property type="entry name" value="Peripla_BP_2"/>
    <property type="match status" value="1"/>
</dbReference>
<reference evidence="2" key="1">
    <citation type="submission" date="2021-04" db="EMBL/GenBank/DDBJ databases">
        <authorList>
            <person name="Rodrigo-Torres L."/>
            <person name="Arahal R. D."/>
            <person name="Lucena T."/>
        </authorList>
    </citation>
    <scope>NUCLEOTIDE SEQUENCE</scope>
    <source>
        <strain evidence="2">AS29M-1</strain>
    </source>
</reference>
<evidence type="ECO:0000313" key="2">
    <source>
        <dbReference type="EMBL" id="CAG5077787.1"/>
    </source>
</evidence>
<name>A0A916JKW6_9FLAO</name>
<evidence type="ECO:0000259" key="1">
    <source>
        <dbReference type="PROSITE" id="PS50983"/>
    </source>
</evidence>
<proteinExistence type="predicted"/>
<dbReference type="PANTHER" id="PTHR30535:SF34">
    <property type="entry name" value="MOLYBDATE-BINDING PROTEIN MOLA"/>
    <property type="match status" value="1"/>
</dbReference>
<dbReference type="Proteomes" id="UP000683507">
    <property type="component" value="Chromosome"/>
</dbReference>